<protein>
    <submittedName>
        <fullName evidence="2">Uncharacterized protein</fullName>
    </submittedName>
</protein>
<evidence type="ECO:0000313" key="3">
    <source>
        <dbReference type="Proteomes" id="UP000736335"/>
    </source>
</evidence>
<keyword evidence="3" id="KW-1185">Reference proteome</keyword>
<feature type="region of interest" description="Disordered" evidence="1">
    <location>
        <begin position="232"/>
        <end position="252"/>
    </location>
</feature>
<proteinExistence type="predicted"/>
<organism evidence="2 3">
    <name type="scientific">Thelephora terrestris</name>
    <dbReference type="NCBI Taxonomy" id="56493"/>
    <lineage>
        <taxon>Eukaryota</taxon>
        <taxon>Fungi</taxon>
        <taxon>Dikarya</taxon>
        <taxon>Basidiomycota</taxon>
        <taxon>Agaricomycotina</taxon>
        <taxon>Agaricomycetes</taxon>
        <taxon>Thelephorales</taxon>
        <taxon>Thelephoraceae</taxon>
        <taxon>Thelephora</taxon>
    </lineage>
</organism>
<sequence length="265" mass="28976">MTLQLWILGKTKKRTSSRMQRPPISGELLKLAQYNPRASQRSFLGSRVRGAALAAGARERRDLGGIGRDGNRSSSCSLDVARDKPKNLIILGSFYTTCKFTFYTQPSLLNDAQRPPPESSTTRPPNSFPLYLRHRANVHSTTDDREIISIRAGRFHGADAAIFCLRSVALYPAAALNRVPRSERGRRGYGPFQMCHSSGRAMGYGKLGKAEDGHDVTFFPMGVRQALGTVASPEETGGSRAANQGSSNLQAQGMWPPRVTGLVVR</sequence>
<feature type="region of interest" description="Disordered" evidence="1">
    <location>
        <begin position="109"/>
        <end position="129"/>
    </location>
</feature>
<dbReference type="Proteomes" id="UP000736335">
    <property type="component" value="Unassembled WGS sequence"/>
</dbReference>
<feature type="compositionally biased region" description="Polar residues" evidence="1">
    <location>
        <begin position="241"/>
        <end position="251"/>
    </location>
</feature>
<dbReference type="EMBL" id="WIUZ02000008">
    <property type="protein sequence ID" value="KAF9784797.1"/>
    <property type="molecule type" value="Genomic_DNA"/>
</dbReference>
<dbReference type="AlphaFoldDB" id="A0A9P6HDD6"/>
<evidence type="ECO:0000313" key="2">
    <source>
        <dbReference type="EMBL" id="KAF9784797.1"/>
    </source>
</evidence>
<accession>A0A9P6HDD6</accession>
<comment type="caution">
    <text evidence="2">The sequence shown here is derived from an EMBL/GenBank/DDBJ whole genome shotgun (WGS) entry which is preliminary data.</text>
</comment>
<reference evidence="2" key="1">
    <citation type="journal article" date="2020" name="Nat. Commun.">
        <title>Large-scale genome sequencing of mycorrhizal fungi provides insights into the early evolution of symbiotic traits.</title>
        <authorList>
            <person name="Miyauchi S."/>
            <person name="Kiss E."/>
            <person name="Kuo A."/>
            <person name="Drula E."/>
            <person name="Kohler A."/>
            <person name="Sanchez-Garcia M."/>
            <person name="Morin E."/>
            <person name="Andreopoulos B."/>
            <person name="Barry K.W."/>
            <person name="Bonito G."/>
            <person name="Buee M."/>
            <person name="Carver A."/>
            <person name="Chen C."/>
            <person name="Cichocki N."/>
            <person name="Clum A."/>
            <person name="Culley D."/>
            <person name="Crous P.W."/>
            <person name="Fauchery L."/>
            <person name="Girlanda M."/>
            <person name="Hayes R.D."/>
            <person name="Keri Z."/>
            <person name="LaButti K."/>
            <person name="Lipzen A."/>
            <person name="Lombard V."/>
            <person name="Magnuson J."/>
            <person name="Maillard F."/>
            <person name="Murat C."/>
            <person name="Nolan M."/>
            <person name="Ohm R.A."/>
            <person name="Pangilinan J."/>
            <person name="Pereira M.F."/>
            <person name="Perotto S."/>
            <person name="Peter M."/>
            <person name="Pfister S."/>
            <person name="Riley R."/>
            <person name="Sitrit Y."/>
            <person name="Stielow J.B."/>
            <person name="Szollosi G."/>
            <person name="Zifcakova L."/>
            <person name="Stursova M."/>
            <person name="Spatafora J.W."/>
            <person name="Tedersoo L."/>
            <person name="Vaario L.M."/>
            <person name="Yamada A."/>
            <person name="Yan M."/>
            <person name="Wang P."/>
            <person name="Xu J."/>
            <person name="Bruns T."/>
            <person name="Baldrian P."/>
            <person name="Vilgalys R."/>
            <person name="Dunand C."/>
            <person name="Henrissat B."/>
            <person name="Grigoriev I.V."/>
            <person name="Hibbett D."/>
            <person name="Nagy L.G."/>
            <person name="Martin F.M."/>
        </authorList>
    </citation>
    <scope>NUCLEOTIDE SEQUENCE</scope>
    <source>
        <strain evidence="2">UH-Tt-Lm1</strain>
    </source>
</reference>
<reference evidence="2" key="2">
    <citation type="submission" date="2020-11" db="EMBL/GenBank/DDBJ databases">
        <authorList>
            <consortium name="DOE Joint Genome Institute"/>
            <person name="Kuo A."/>
            <person name="Miyauchi S."/>
            <person name="Kiss E."/>
            <person name="Drula E."/>
            <person name="Kohler A."/>
            <person name="Sanchez-Garcia M."/>
            <person name="Andreopoulos B."/>
            <person name="Barry K.W."/>
            <person name="Bonito G."/>
            <person name="Buee M."/>
            <person name="Carver A."/>
            <person name="Chen C."/>
            <person name="Cichocki N."/>
            <person name="Clum A."/>
            <person name="Culley D."/>
            <person name="Crous P.W."/>
            <person name="Fauchery L."/>
            <person name="Girlanda M."/>
            <person name="Hayes R."/>
            <person name="Keri Z."/>
            <person name="Labutti K."/>
            <person name="Lipzen A."/>
            <person name="Lombard V."/>
            <person name="Magnuson J."/>
            <person name="Maillard F."/>
            <person name="Morin E."/>
            <person name="Murat C."/>
            <person name="Nolan M."/>
            <person name="Ohm R."/>
            <person name="Pangilinan J."/>
            <person name="Pereira M."/>
            <person name="Perotto S."/>
            <person name="Peter M."/>
            <person name="Riley R."/>
            <person name="Sitrit Y."/>
            <person name="Stielow B."/>
            <person name="Szollosi G."/>
            <person name="Zifcakova L."/>
            <person name="Stursova M."/>
            <person name="Spatafora J.W."/>
            <person name="Tedersoo L."/>
            <person name="Vaario L.-M."/>
            <person name="Yamada A."/>
            <person name="Yan M."/>
            <person name="Wang P."/>
            <person name="Xu J."/>
            <person name="Bruns T."/>
            <person name="Baldrian P."/>
            <person name="Vilgalys R."/>
            <person name="Henrissat B."/>
            <person name="Grigoriev I.V."/>
            <person name="Hibbett D."/>
            <person name="Nagy L.G."/>
            <person name="Martin F.M."/>
        </authorList>
    </citation>
    <scope>NUCLEOTIDE SEQUENCE</scope>
    <source>
        <strain evidence="2">UH-Tt-Lm1</strain>
    </source>
</reference>
<name>A0A9P6HDD6_9AGAM</name>
<gene>
    <name evidence="2" type="ORF">BJ322DRAFT_1021471</name>
</gene>
<evidence type="ECO:0000256" key="1">
    <source>
        <dbReference type="SAM" id="MobiDB-lite"/>
    </source>
</evidence>